<keyword evidence="4" id="KW-1185">Reference proteome</keyword>
<comment type="caution">
    <text evidence="3">The sequence shown here is derived from an EMBL/GenBank/DDBJ whole genome shotgun (WGS) entry which is preliminary data.</text>
</comment>
<keyword evidence="1" id="KW-0732">Signal</keyword>
<dbReference type="OrthoDB" id="2870483at2"/>
<name>A0A317KYJ5_9BACI</name>
<gene>
    <name evidence="3" type="ORF">DLJ74_09265</name>
</gene>
<dbReference type="PROSITE" id="PS51257">
    <property type="entry name" value="PROKAR_LIPOPROTEIN"/>
    <property type="match status" value="1"/>
</dbReference>
<sequence>MMRRNFSILWSLILAIVFISGCSTNDLDPDSSSVTTANIQIYNENNLIKEENVEIDEQSVLLDVLQREFEVEVTEDGFITSIEGYDQNKEKSKYWLYTVNDEMPSVGVNDYIIQDQDQIVLELKVITE</sequence>
<feature type="domain" description="Transcobalamin-like C-terminal" evidence="2">
    <location>
        <begin position="59"/>
        <end position="123"/>
    </location>
</feature>
<proteinExistence type="predicted"/>
<evidence type="ECO:0000259" key="2">
    <source>
        <dbReference type="Pfam" id="PF14478"/>
    </source>
</evidence>
<dbReference type="AlphaFoldDB" id="A0A317KYJ5"/>
<dbReference type="EMBL" id="QGTD01000008">
    <property type="protein sequence ID" value="PWU68612.1"/>
    <property type="molecule type" value="Genomic_DNA"/>
</dbReference>
<dbReference type="InterPro" id="IPR027954">
    <property type="entry name" value="Transcobalamin-like_C"/>
</dbReference>
<accession>A0A317KYJ5</accession>
<evidence type="ECO:0000256" key="1">
    <source>
        <dbReference type="SAM" id="SignalP"/>
    </source>
</evidence>
<feature type="signal peptide" evidence="1">
    <location>
        <begin position="1"/>
        <end position="25"/>
    </location>
</feature>
<evidence type="ECO:0000313" key="4">
    <source>
        <dbReference type="Proteomes" id="UP000245624"/>
    </source>
</evidence>
<protein>
    <recommendedName>
        <fullName evidence="2">Transcobalamin-like C-terminal domain-containing protein</fullName>
    </recommendedName>
</protein>
<dbReference type="Proteomes" id="UP000245624">
    <property type="component" value="Unassembled WGS sequence"/>
</dbReference>
<evidence type="ECO:0000313" key="3">
    <source>
        <dbReference type="EMBL" id="PWU68612.1"/>
    </source>
</evidence>
<feature type="chain" id="PRO_5039275312" description="Transcobalamin-like C-terminal domain-containing protein" evidence="1">
    <location>
        <begin position="26"/>
        <end position="128"/>
    </location>
</feature>
<reference evidence="3 4" key="1">
    <citation type="submission" date="2018-05" db="EMBL/GenBank/DDBJ databases">
        <title>Genomic analysis of Gracilibacillus dipsosauri DD1 reveals novel features of a salt-tolerant amylase.</title>
        <authorList>
            <person name="Deutch C.E."/>
            <person name="Yang S."/>
        </authorList>
    </citation>
    <scope>NUCLEOTIDE SEQUENCE [LARGE SCALE GENOMIC DNA]</scope>
    <source>
        <strain evidence="3 4">DD1</strain>
    </source>
</reference>
<dbReference type="Pfam" id="PF14478">
    <property type="entry name" value="DUF4430"/>
    <property type="match status" value="1"/>
</dbReference>
<organism evidence="3 4">
    <name type="scientific">Gracilibacillus dipsosauri</name>
    <dbReference type="NCBI Taxonomy" id="178340"/>
    <lineage>
        <taxon>Bacteria</taxon>
        <taxon>Bacillati</taxon>
        <taxon>Bacillota</taxon>
        <taxon>Bacilli</taxon>
        <taxon>Bacillales</taxon>
        <taxon>Bacillaceae</taxon>
        <taxon>Gracilibacillus</taxon>
    </lineage>
</organism>
<dbReference type="Gene3D" id="2.170.130.30">
    <property type="match status" value="1"/>
</dbReference>